<dbReference type="InterPro" id="IPR018212">
    <property type="entry name" value="Na/solute_symporter_CS"/>
</dbReference>
<sequence>MDIQSWTFIIVGATFALYIGIAIWCRAGSTKEFYVAGGGVHPLTNGLATAADWMSAASFISMAGLISFMGYDGAVYLMGWTGGYVLLALLLAPYLRKFGKFTVPDFIGDRYYSNVARTVAVICAIIVSFTYVAGQMRGVGVVFARFLEVPINTGVFIGMGLVFFYAVLGGMKGITYTQVAQYCVLIFAFMVPAIFISIQLTGNIIPQMGFGGTIEDGSGMFLLDKLDQLHVELGFQEYTTGAKGRWDVAAITLALMMGTAGLPHVIVRFFTVPRVKDARISAGWALLFIAILYTTAPAISAFARTNLITTVSEKSYSDVPEWFSNWESTGLIAYEDKNKDGLIQYVADPAVNELTIDRDIMVLANPEIAQLPNWVIALVAAGGLAAALSTAAGLLLVISTSVSHDLIKKQLKPNISDKEELMWARAGAAVAVVVAGYFGINPPGFVAATVALAFGLAAASFFPAIVMGIFDKRMNKEGAIAGMVIGTLLMLFYMVKYKLQGFGGGMPEDWWFGISPEGFGSVAMVVNLVVSLVISRMSPAPPEEVQEMVESIRYPRGAGAAQDH</sequence>
<proteinExistence type="inferred from homology"/>
<dbReference type="Pfam" id="PF00474">
    <property type="entry name" value="SSF"/>
    <property type="match status" value="2"/>
</dbReference>
<reference evidence="11" key="1">
    <citation type="submission" date="2016-11" db="EMBL/GenBank/DDBJ databases">
        <authorList>
            <person name="Varghese N."/>
            <person name="Submissions S."/>
        </authorList>
    </citation>
    <scope>NUCLEOTIDE SEQUENCE [LARGE SCALE GENOMIC DNA]</scope>
    <source>
        <strain evidence="11">DSM 26134</strain>
    </source>
</reference>
<gene>
    <name evidence="10" type="ORF">SAMN04488028_103132</name>
</gene>
<dbReference type="RefSeq" id="WP_073122087.1">
    <property type="nucleotide sequence ID" value="NZ_FRAA01000003.1"/>
</dbReference>
<evidence type="ECO:0000256" key="5">
    <source>
        <dbReference type="ARBA" id="ARBA00022692"/>
    </source>
</evidence>
<feature type="transmembrane region" description="Helical" evidence="9">
    <location>
        <begin position="115"/>
        <end position="134"/>
    </location>
</feature>
<feature type="transmembrane region" description="Helical" evidence="9">
    <location>
        <begin position="446"/>
        <end position="466"/>
    </location>
</feature>
<feature type="transmembrane region" description="Helical" evidence="9">
    <location>
        <begin position="421"/>
        <end position="440"/>
    </location>
</feature>
<feature type="transmembrane region" description="Helical" evidence="9">
    <location>
        <begin position="179"/>
        <end position="200"/>
    </location>
</feature>
<evidence type="ECO:0000256" key="7">
    <source>
        <dbReference type="ARBA" id="ARBA00023136"/>
    </source>
</evidence>
<evidence type="ECO:0000313" key="10">
    <source>
        <dbReference type="EMBL" id="SHK13966.1"/>
    </source>
</evidence>
<comment type="subcellular location">
    <subcellularLocation>
        <location evidence="1">Membrane</location>
        <topology evidence="1">Multi-pass membrane protein</topology>
    </subcellularLocation>
</comment>
<feature type="transmembrane region" description="Helical" evidence="9">
    <location>
        <begin position="374"/>
        <end position="400"/>
    </location>
</feature>
<dbReference type="PANTHER" id="PTHR48086:SF5">
    <property type="entry name" value="NA(+):SOLUTE SYMPORTER (SSF FAMILY)"/>
    <property type="match status" value="1"/>
</dbReference>
<protein>
    <submittedName>
        <fullName evidence="10">Cation/acetate symporter</fullName>
    </submittedName>
</protein>
<keyword evidence="5 9" id="KW-0812">Transmembrane</keyword>
<dbReference type="GO" id="GO:0022857">
    <property type="term" value="F:transmembrane transporter activity"/>
    <property type="evidence" value="ECO:0007669"/>
    <property type="project" value="InterPro"/>
</dbReference>
<feature type="transmembrane region" description="Helical" evidence="9">
    <location>
        <begin position="282"/>
        <end position="303"/>
    </location>
</feature>
<dbReference type="EMBL" id="FRAA01000003">
    <property type="protein sequence ID" value="SHK13966.1"/>
    <property type="molecule type" value="Genomic_DNA"/>
</dbReference>
<keyword evidence="6 9" id="KW-1133">Transmembrane helix</keyword>
<evidence type="ECO:0000256" key="3">
    <source>
        <dbReference type="ARBA" id="ARBA00022448"/>
    </source>
</evidence>
<dbReference type="GO" id="GO:0046942">
    <property type="term" value="P:carboxylic acid transport"/>
    <property type="evidence" value="ECO:0007669"/>
    <property type="project" value="UniProtKB-ARBA"/>
</dbReference>
<evidence type="ECO:0000256" key="2">
    <source>
        <dbReference type="ARBA" id="ARBA00006434"/>
    </source>
</evidence>
<dbReference type="GO" id="GO:0005886">
    <property type="term" value="C:plasma membrane"/>
    <property type="evidence" value="ECO:0007669"/>
    <property type="project" value="TreeGrafter"/>
</dbReference>
<evidence type="ECO:0000256" key="8">
    <source>
        <dbReference type="RuleBase" id="RU362091"/>
    </source>
</evidence>
<organism evidence="10 11">
    <name type="scientific">Reichenbachiella agariperforans</name>
    <dbReference type="NCBI Taxonomy" id="156994"/>
    <lineage>
        <taxon>Bacteria</taxon>
        <taxon>Pseudomonadati</taxon>
        <taxon>Bacteroidota</taxon>
        <taxon>Cytophagia</taxon>
        <taxon>Cytophagales</taxon>
        <taxon>Reichenbachiellaceae</taxon>
        <taxon>Reichenbachiella</taxon>
    </lineage>
</organism>
<evidence type="ECO:0000256" key="6">
    <source>
        <dbReference type="ARBA" id="ARBA00022989"/>
    </source>
</evidence>
<evidence type="ECO:0000256" key="1">
    <source>
        <dbReference type="ARBA" id="ARBA00004141"/>
    </source>
</evidence>
<dbReference type="Gene3D" id="1.20.1730.10">
    <property type="entry name" value="Sodium/glucose cotransporter"/>
    <property type="match status" value="1"/>
</dbReference>
<dbReference type="InterPro" id="IPR050277">
    <property type="entry name" value="Sodium:Solute_Symporter"/>
</dbReference>
<feature type="transmembrane region" description="Helical" evidence="9">
    <location>
        <begin position="74"/>
        <end position="95"/>
    </location>
</feature>
<keyword evidence="11" id="KW-1185">Reference proteome</keyword>
<dbReference type="STRING" id="156994.SAMN04488028_103132"/>
<feature type="transmembrane region" description="Helical" evidence="9">
    <location>
        <begin position="248"/>
        <end position="270"/>
    </location>
</feature>
<accession>A0A1M6Q1L2</accession>
<keyword evidence="3" id="KW-0813">Transport</keyword>
<dbReference type="InterPro" id="IPR019899">
    <property type="entry name" value="Na/solute_symporter_VC_2705"/>
</dbReference>
<feature type="transmembrane region" description="Helical" evidence="9">
    <location>
        <begin position="510"/>
        <end position="534"/>
    </location>
</feature>
<name>A0A1M6Q1L2_REIAG</name>
<dbReference type="InterPro" id="IPR038377">
    <property type="entry name" value="Na/Glc_symporter_sf"/>
</dbReference>
<evidence type="ECO:0000256" key="9">
    <source>
        <dbReference type="SAM" id="Phobius"/>
    </source>
</evidence>
<keyword evidence="4" id="KW-1003">Cell membrane</keyword>
<dbReference type="PANTHER" id="PTHR48086">
    <property type="entry name" value="SODIUM/PROLINE SYMPORTER-RELATED"/>
    <property type="match status" value="1"/>
</dbReference>
<evidence type="ECO:0000313" key="11">
    <source>
        <dbReference type="Proteomes" id="UP000184474"/>
    </source>
</evidence>
<dbReference type="CDD" id="cd11480">
    <property type="entry name" value="SLC5sbd_u4"/>
    <property type="match status" value="1"/>
</dbReference>
<dbReference type="NCBIfam" id="TIGR03648">
    <property type="entry name" value="Na_symport_lg"/>
    <property type="match status" value="1"/>
</dbReference>
<feature type="transmembrane region" description="Helical" evidence="9">
    <location>
        <begin position="146"/>
        <end position="167"/>
    </location>
</feature>
<dbReference type="Proteomes" id="UP000184474">
    <property type="component" value="Unassembled WGS sequence"/>
</dbReference>
<dbReference type="PROSITE" id="PS00457">
    <property type="entry name" value="NA_SOLUT_SYMP_2"/>
    <property type="match status" value="1"/>
</dbReference>
<keyword evidence="7 9" id="KW-0472">Membrane</keyword>
<comment type="similarity">
    <text evidence="2 8">Belongs to the sodium:solute symporter (SSF) (TC 2.A.21) family.</text>
</comment>
<feature type="transmembrane region" description="Helical" evidence="9">
    <location>
        <begin position="6"/>
        <end position="25"/>
    </location>
</feature>
<dbReference type="AlphaFoldDB" id="A0A1M6Q1L2"/>
<dbReference type="PROSITE" id="PS50283">
    <property type="entry name" value="NA_SOLUT_SYMP_3"/>
    <property type="match status" value="1"/>
</dbReference>
<feature type="transmembrane region" description="Helical" evidence="9">
    <location>
        <begin position="478"/>
        <end position="495"/>
    </location>
</feature>
<evidence type="ECO:0000256" key="4">
    <source>
        <dbReference type="ARBA" id="ARBA00022475"/>
    </source>
</evidence>
<dbReference type="InterPro" id="IPR001734">
    <property type="entry name" value="Na/solute_symporter"/>
</dbReference>